<sequence length="103" mass="11463">MEWKIYDKNPAIVTDNARNMIVAGAEAQFSPHITCFAHTLNLASQKAKLLKHLQPCEDDSTLVAEIKRVMASDLSTCYRGTQDALNIAYEICSSTKQYNIRAG</sequence>
<dbReference type="Proteomes" id="UP001356427">
    <property type="component" value="Unassembled WGS sequence"/>
</dbReference>
<dbReference type="EMBL" id="JAGTTL010000025">
    <property type="protein sequence ID" value="KAK6302308.1"/>
    <property type="molecule type" value="Genomic_DNA"/>
</dbReference>
<reference evidence="1 2" key="1">
    <citation type="submission" date="2021-04" db="EMBL/GenBank/DDBJ databases">
        <authorList>
            <person name="De Guttry C."/>
            <person name="Zahm M."/>
            <person name="Klopp C."/>
            <person name="Cabau C."/>
            <person name="Louis A."/>
            <person name="Berthelot C."/>
            <person name="Parey E."/>
            <person name="Roest Crollius H."/>
            <person name="Montfort J."/>
            <person name="Robinson-Rechavi M."/>
            <person name="Bucao C."/>
            <person name="Bouchez O."/>
            <person name="Gislard M."/>
            <person name="Lluch J."/>
            <person name="Milhes M."/>
            <person name="Lampietro C."/>
            <person name="Lopez Roques C."/>
            <person name="Donnadieu C."/>
            <person name="Braasch I."/>
            <person name="Desvignes T."/>
            <person name="Postlethwait J."/>
            <person name="Bobe J."/>
            <person name="Wedekind C."/>
            <person name="Guiguen Y."/>
        </authorList>
    </citation>
    <scope>NUCLEOTIDE SEQUENCE [LARGE SCALE GENOMIC DNA]</scope>
    <source>
        <strain evidence="1">Cs_M1</strain>
        <tissue evidence="1">Blood</tissue>
    </source>
</reference>
<name>A0AAN8L270_9TELE</name>
<organism evidence="1 2">
    <name type="scientific">Coregonus suidteri</name>
    <dbReference type="NCBI Taxonomy" id="861788"/>
    <lineage>
        <taxon>Eukaryota</taxon>
        <taxon>Metazoa</taxon>
        <taxon>Chordata</taxon>
        <taxon>Craniata</taxon>
        <taxon>Vertebrata</taxon>
        <taxon>Euteleostomi</taxon>
        <taxon>Actinopterygii</taxon>
        <taxon>Neopterygii</taxon>
        <taxon>Teleostei</taxon>
        <taxon>Protacanthopterygii</taxon>
        <taxon>Salmoniformes</taxon>
        <taxon>Salmonidae</taxon>
        <taxon>Coregoninae</taxon>
        <taxon>Coregonus</taxon>
    </lineage>
</organism>
<gene>
    <name evidence="1" type="ORF">J4Q44_G00266630</name>
</gene>
<dbReference type="AlphaFoldDB" id="A0AAN8L270"/>
<protein>
    <submittedName>
        <fullName evidence="1">Uncharacterized protein</fullName>
    </submittedName>
</protein>
<evidence type="ECO:0000313" key="1">
    <source>
        <dbReference type="EMBL" id="KAK6302308.1"/>
    </source>
</evidence>
<accession>A0AAN8L270</accession>
<evidence type="ECO:0000313" key="2">
    <source>
        <dbReference type="Proteomes" id="UP001356427"/>
    </source>
</evidence>
<keyword evidence="2" id="KW-1185">Reference proteome</keyword>
<proteinExistence type="predicted"/>
<comment type="caution">
    <text evidence="1">The sequence shown here is derived from an EMBL/GenBank/DDBJ whole genome shotgun (WGS) entry which is preliminary data.</text>
</comment>